<dbReference type="InterPro" id="IPR029063">
    <property type="entry name" value="SAM-dependent_MTases_sf"/>
</dbReference>
<gene>
    <name evidence="3" type="ORF">AX777_17535</name>
</gene>
<reference evidence="3 4" key="1">
    <citation type="submission" date="2016-02" db="EMBL/GenBank/DDBJ databases">
        <authorList>
            <person name="Wen L."/>
            <person name="He K."/>
            <person name="Yang H."/>
        </authorList>
    </citation>
    <scope>NUCLEOTIDE SEQUENCE [LARGE SCALE GENOMIC DNA]</scope>
    <source>
        <strain evidence="3 4">CD09_2</strain>
    </source>
</reference>
<keyword evidence="1" id="KW-0732">Signal</keyword>
<dbReference type="SUPFAM" id="SSF53335">
    <property type="entry name" value="S-adenosyl-L-methionine-dependent methyltransferases"/>
    <property type="match status" value="1"/>
</dbReference>
<organism evidence="3 4">
    <name type="scientific">Sphingobium yanoikuyae</name>
    <name type="common">Sphingomonas yanoikuyae</name>
    <dbReference type="NCBI Taxonomy" id="13690"/>
    <lineage>
        <taxon>Bacteria</taxon>
        <taxon>Pseudomonadati</taxon>
        <taxon>Pseudomonadota</taxon>
        <taxon>Alphaproteobacteria</taxon>
        <taxon>Sphingomonadales</taxon>
        <taxon>Sphingomonadaceae</taxon>
        <taxon>Sphingobium</taxon>
    </lineage>
</organism>
<evidence type="ECO:0000259" key="2">
    <source>
        <dbReference type="Pfam" id="PF08241"/>
    </source>
</evidence>
<dbReference type="OrthoDB" id="9801692at2"/>
<proteinExistence type="predicted"/>
<feature type="domain" description="Methyltransferase type 11" evidence="2">
    <location>
        <begin position="104"/>
        <end position="187"/>
    </location>
</feature>
<evidence type="ECO:0000313" key="4">
    <source>
        <dbReference type="Proteomes" id="UP000077262"/>
    </source>
</evidence>
<sequence length="289" mass="31392">MRLLPLLMPIACALAFVPVATVAGQSTTSDPVLITTVASPDRTAKDKARDKYRHPAESLTFWGLRPGQTVLDIQPEGGYYAEIIAPYLAQTGGTYIAGVAVPSNPWGADLSDPNLPGAKPGVTPPNAARYGTVRYAEFSGDGLKLPLNSVDIVFSQREIHNWIHDGYADKVLRDIYRALKPGGILAIEEHRAEPQINPKLTGEPFTGYVPTSVVVATVRKAGFELEATSELNANPADTKDYPFGVWTLPPGRLSVLPNRPALTAEQRMRYDAIGESDRMTLRFRKPAAK</sequence>
<protein>
    <recommendedName>
        <fullName evidence="2">Methyltransferase type 11 domain-containing protein</fullName>
    </recommendedName>
</protein>
<feature type="signal peptide" evidence="1">
    <location>
        <begin position="1"/>
        <end position="23"/>
    </location>
</feature>
<dbReference type="InterPro" id="IPR016980">
    <property type="entry name" value="S-AdoMet-dep_MeTrfase_Alr7345"/>
</dbReference>
<comment type="caution">
    <text evidence="3">The sequence shown here is derived from an EMBL/GenBank/DDBJ whole genome shotgun (WGS) entry which is preliminary data.</text>
</comment>
<dbReference type="CDD" id="cd02440">
    <property type="entry name" value="AdoMet_MTases"/>
    <property type="match status" value="1"/>
</dbReference>
<dbReference type="PIRSF" id="PIRSF031679">
    <property type="entry name" value="Mtase_Alr7345_prd"/>
    <property type="match status" value="1"/>
</dbReference>
<dbReference type="InterPro" id="IPR013216">
    <property type="entry name" value="Methyltransf_11"/>
</dbReference>
<dbReference type="Proteomes" id="UP000077262">
    <property type="component" value="Unassembled WGS sequence"/>
</dbReference>
<feature type="chain" id="PRO_5008065489" description="Methyltransferase type 11 domain-containing protein" evidence="1">
    <location>
        <begin position="24"/>
        <end position="289"/>
    </location>
</feature>
<evidence type="ECO:0000256" key="1">
    <source>
        <dbReference type="SAM" id="SignalP"/>
    </source>
</evidence>
<name>A0A177JVZ0_SPHYA</name>
<dbReference type="Pfam" id="PF08241">
    <property type="entry name" value="Methyltransf_11"/>
    <property type="match status" value="1"/>
</dbReference>
<dbReference type="EMBL" id="LSTR01000025">
    <property type="protein sequence ID" value="OAH45410.1"/>
    <property type="molecule type" value="Genomic_DNA"/>
</dbReference>
<dbReference type="AlphaFoldDB" id="A0A177JVZ0"/>
<evidence type="ECO:0000313" key="3">
    <source>
        <dbReference type="EMBL" id="OAH45410.1"/>
    </source>
</evidence>
<dbReference type="Gene3D" id="3.40.50.150">
    <property type="entry name" value="Vaccinia Virus protein VP39"/>
    <property type="match status" value="1"/>
</dbReference>
<accession>A0A177JVZ0</accession>
<dbReference type="GO" id="GO:0008757">
    <property type="term" value="F:S-adenosylmethionine-dependent methyltransferase activity"/>
    <property type="evidence" value="ECO:0007669"/>
    <property type="project" value="InterPro"/>
</dbReference>